<keyword evidence="4 7" id="KW-0378">Hydrolase</keyword>
<keyword evidence="5 7" id="KW-0720">Serine protease</keyword>
<organism evidence="10 11">
    <name type="scientific">Candidatus Synechococcus spongiarum SP3</name>
    <dbReference type="NCBI Taxonomy" id="1604020"/>
    <lineage>
        <taxon>Bacteria</taxon>
        <taxon>Bacillati</taxon>
        <taxon>Cyanobacteriota</taxon>
        <taxon>Cyanophyceae</taxon>
        <taxon>Synechococcales</taxon>
        <taxon>Synechococcaceae</taxon>
        <taxon>Synechococcus</taxon>
    </lineage>
</organism>
<comment type="subcellular location">
    <subcellularLocation>
        <location evidence="7">Cytoplasm</location>
    </subcellularLocation>
</comment>
<keyword evidence="2 7" id="KW-0963">Cytoplasm</keyword>
<protein>
    <recommendedName>
        <fullName evidence="7 9">ATP-dependent Clp protease proteolytic subunit</fullName>
        <ecNumber evidence="7">3.4.21.92</ecNumber>
    </recommendedName>
    <alternativeName>
        <fullName evidence="7">Endopeptidase Clp</fullName>
    </alternativeName>
</protein>
<dbReference type="GO" id="GO:0051117">
    <property type="term" value="F:ATPase binding"/>
    <property type="evidence" value="ECO:0007669"/>
    <property type="project" value="TreeGrafter"/>
</dbReference>
<dbReference type="PANTHER" id="PTHR10381:SF70">
    <property type="entry name" value="ATP-DEPENDENT CLP PROTEASE PROTEOLYTIC SUBUNIT"/>
    <property type="match status" value="1"/>
</dbReference>
<comment type="catalytic activity">
    <reaction evidence="6 7 8">
        <text>Hydrolysis of proteins to small peptides in the presence of ATP and magnesium. alpha-casein is the usual test substrate. In the absence of ATP, only oligopeptides shorter than five residues are hydrolyzed (such as succinyl-Leu-Tyr-|-NHMec, and Leu-Tyr-Leu-|-Tyr-Trp, in which cleavage of the -Tyr-|-Leu- and -Tyr-|-Trp bonds also occurs).</text>
        <dbReference type="EC" id="3.4.21.92"/>
    </reaction>
</comment>
<dbReference type="PATRIC" id="fig|1604020.3.peg.1116"/>
<dbReference type="GO" id="GO:0005737">
    <property type="term" value="C:cytoplasm"/>
    <property type="evidence" value="ECO:0007669"/>
    <property type="project" value="UniProtKB-SubCell"/>
</dbReference>
<evidence type="ECO:0000313" key="11">
    <source>
        <dbReference type="Proteomes" id="UP000035067"/>
    </source>
</evidence>
<proteinExistence type="inferred from homology"/>
<dbReference type="GO" id="GO:0004252">
    <property type="term" value="F:serine-type endopeptidase activity"/>
    <property type="evidence" value="ECO:0007669"/>
    <property type="project" value="UniProtKB-UniRule"/>
</dbReference>
<dbReference type="InterPro" id="IPR001907">
    <property type="entry name" value="ClpP"/>
</dbReference>
<dbReference type="AlphaFoldDB" id="A0A0G2J4M3"/>
<gene>
    <name evidence="7" type="primary">clpP</name>
    <name evidence="10" type="ORF">TE42_06670</name>
</gene>
<dbReference type="HAMAP" id="MF_00444">
    <property type="entry name" value="ClpP"/>
    <property type="match status" value="1"/>
</dbReference>
<dbReference type="SUPFAM" id="SSF52096">
    <property type="entry name" value="ClpP/crotonase"/>
    <property type="match status" value="1"/>
</dbReference>
<evidence type="ECO:0000256" key="9">
    <source>
        <dbReference type="RuleBase" id="RU003567"/>
    </source>
</evidence>
<dbReference type="EMBL" id="JXQG01000037">
    <property type="protein sequence ID" value="KKZ11858.1"/>
    <property type="molecule type" value="Genomic_DNA"/>
</dbReference>
<dbReference type="NCBIfam" id="NF009205">
    <property type="entry name" value="PRK12553.1"/>
    <property type="match status" value="1"/>
</dbReference>
<comment type="subunit">
    <text evidence="7">Fourteen ClpP subunits assemble into 2 heptameric rings which stack back to back to give a disk-like structure with a central cavity, resembling the structure of eukaryotic proteasomes.</text>
</comment>
<keyword evidence="3 7" id="KW-0645">Protease</keyword>
<dbReference type="CDD" id="cd07017">
    <property type="entry name" value="S14_ClpP_2"/>
    <property type="match status" value="1"/>
</dbReference>
<reference evidence="10 11" key="1">
    <citation type="submission" date="2015-01" db="EMBL/GenBank/DDBJ databases">
        <title>Lifestyle Evolution in Cyanobacterial Symbionts of Sponges.</title>
        <authorList>
            <person name="Burgsdorf I."/>
            <person name="Slaby B.M."/>
            <person name="Handley K.M."/>
            <person name="Haber M."/>
            <person name="Blom J."/>
            <person name="Marshall C.W."/>
            <person name="Gilbert J.A."/>
            <person name="Hentschel U."/>
            <person name="Steindler L."/>
        </authorList>
    </citation>
    <scope>NUCLEOTIDE SEQUENCE [LARGE SCALE GENOMIC DNA]</scope>
    <source>
        <strain evidence="10">SP3</strain>
    </source>
</reference>
<evidence type="ECO:0000256" key="7">
    <source>
        <dbReference type="HAMAP-Rule" id="MF_00444"/>
    </source>
</evidence>
<dbReference type="Pfam" id="PF00574">
    <property type="entry name" value="CLP_protease"/>
    <property type="match status" value="1"/>
</dbReference>
<feature type="active site" description="Nucleophile" evidence="7">
    <location>
        <position position="96"/>
    </location>
</feature>
<sequence length="199" mass="21638">MPPIVIEDYGRGERAFDLDSRLLRDRIVFLGGQVTAESANDIVKQLLVLEAEDSEKDICLYINSPGGSVYDGLAIYDTMGHVKPDVQTVCMGLAASMGSFLLAAGTPGKRLALPNARIMIHQVLGGVQGSASDIEIQANETLYLKDRLNHLLAEATKQPLARIEQDTDRDSFMSPEEAVQYGLIDQVLKPVPKTPSTNP</sequence>
<evidence type="ECO:0000256" key="8">
    <source>
        <dbReference type="PROSITE-ProRule" id="PRU10085"/>
    </source>
</evidence>
<dbReference type="Gene3D" id="3.90.226.10">
    <property type="entry name" value="2-enoyl-CoA Hydratase, Chain A, domain 1"/>
    <property type="match status" value="1"/>
</dbReference>
<comment type="caution">
    <text evidence="10">The sequence shown here is derived from an EMBL/GenBank/DDBJ whole genome shotgun (WGS) entry which is preliminary data.</text>
</comment>
<comment type="similarity">
    <text evidence="1 7 9">Belongs to the peptidase S14 family.</text>
</comment>
<dbReference type="GO" id="GO:0006515">
    <property type="term" value="P:protein quality control for misfolded or incompletely synthesized proteins"/>
    <property type="evidence" value="ECO:0007669"/>
    <property type="project" value="TreeGrafter"/>
</dbReference>
<dbReference type="PROSITE" id="PS00381">
    <property type="entry name" value="CLP_PROTEASE_SER"/>
    <property type="match status" value="1"/>
</dbReference>
<dbReference type="InterPro" id="IPR029045">
    <property type="entry name" value="ClpP/crotonase-like_dom_sf"/>
</dbReference>
<dbReference type="PRINTS" id="PR00127">
    <property type="entry name" value="CLPPROTEASEP"/>
</dbReference>
<evidence type="ECO:0000256" key="3">
    <source>
        <dbReference type="ARBA" id="ARBA00022670"/>
    </source>
</evidence>
<dbReference type="NCBIfam" id="NF001368">
    <property type="entry name" value="PRK00277.1"/>
    <property type="match status" value="1"/>
</dbReference>
<evidence type="ECO:0000256" key="6">
    <source>
        <dbReference type="ARBA" id="ARBA00034021"/>
    </source>
</evidence>
<comment type="function">
    <text evidence="7">Cleaves peptides in various proteins in a process that requires ATP hydrolysis. Has a chymotrypsin-like activity. Plays a major role in the degradation of misfolded proteins.</text>
</comment>
<feature type="active site" evidence="7">
    <location>
        <position position="121"/>
    </location>
</feature>
<evidence type="ECO:0000256" key="5">
    <source>
        <dbReference type="ARBA" id="ARBA00022825"/>
    </source>
</evidence>
<dbReference type="Proteomes" id="UP000035067">
    <property type="component" value="Unassembled WGS sequence"/>
</dbReference>
<dbReference type="InterPro" id="IPR018215">
    <property type="entry name" value="ClpP_Ser_AS"/>
</dbReference>
<dbReference type="GO" id="GO:0009368">
    <property type="term" value="C:endopeptidase Clp complex"/>
    <property type="evidence" value="ECO:0007669"/>
    <property type="project" value="TreeGrafter"/>
</dbReference>
<evidence type="ECO:0000256" key="4">
    <source>
        <dbReference type="ARBA" id="ARBA00022801"/>
    </source>
</evidence>
<dbReference type="InterPro" id="IPR023562">
    <property type="entry name" value="ClpP/TepA"/>
</dbReference>
<evidence type="ECO:0000256" key="1">
    <source>
        <dbReference type="ARBA" id="ARBA00007039"/>
    </source>
</evidence>
<dbReference type="FunFam" id="3.90.226.10:FF:000001">
    <property type="entry name" value="ATP-dependent Clp protease proteolytic subunit"/>
    <property type="match status" value="1"/>
</dbReference>
<evidence type="ECO:0000256" key="2">
    <source>
        <dbReference type="ARBA" id="ARBA00022490"/>
    </source>
</evidence>
<dbReference type="GO" id="GO:0004176">
    <property type="term" value="F:ATP-dependent peptidase activity"/>
    <property type="evidence" value="ECO:0007669"/>
    <property type="project" value="InterPro"/>
</dbReference>
<evidence type="ECO:0000313" key="10">
    <source>
        <dbReference type="EMBL" id="KKZ11858.1"/>
    </source>
</evidence>
<dbReference type="PANTHER" id="PTHR10381">
    <property type="entry name" value="ATP-DEPENDENT CLP PROTEASE PROTEOLYTIC SUBUNIT"/>
    <property type="match status" value="1"/>
</dbReference>
<dbReference type="EC" id="3.4.21.92" evidence="7"/>
<feature type="active site" evidence="8">
    <location>
        <position position="96"/>
    </location>
</feature>
<accession>A0A0G2J4M3</accession>
<name>A0A0G2J4M3_9SYNE</name>